<dbReference type="OrthoDB" id="2430355at2759"/>
<protein>
    <submittedName>
        <fullName evidence="3">Uncharacterized protein</fullName>
    </submittedName>
</protein>
<dbReference type="Proteomes" id="UP000663877">
    <property type="component" value="Unassembled WGS sequence"/>
</dbReference>
<evidence type="ECO:0000256" key="1">
    <source>
        <dbReference type="SAM" id="MobiDB-lite"/>
    </source>
</evidence>
<feature type="region of interest" description="Disordered" evidence="1">
    <location>
        <begin position="206"/>
        <end position="249"/>
    </location>
</feature>
<evidence type="ECO:0000313" key="3">
    <source>
        <dbReference type="EMBL" id="CAF1449941.1"/>
    </source>
</evidence>
<keyword evidence="4" id="KW-1185">Reference proteome</keyword>
<name>A0A815PK36_9BILA</name>
<gene>
    <name evidence="2" type="ORF">BJG266_LOCUS28250</name>
    <name evidence="3" type="ORF">QVE165_LOCUS40217</name>
</gene>
<feature type="compositionally biased region" description="Basic residues" evidence="1">
    <location>
        <begin position="229"/>
        <end position="241"/>
    </location>
</feature>
<dbReference type="EMBL" id="CAJNOI010000284">
    <property type="protein sequence ID" value="CAF1226074.1"/>
    <property type="molecule type" value="Genomic_DNA"/>
</dbReference>
<reference evidence="3" key="1">
    <citation type="submission" date="2021-02" db="EMBL/GenBank/DDBJ databases">
        <authorList>
            <person name="Nowell W R."/>
        </authorList>
    </citation>
    <scope>NUCLEOTIDE SEQUENCE</scope>
</reference>
<organism evidence="3 4">
    <name type="scientific">Adineta steineri</name>
    <dbReference type="NCBI Taxonomy" id="433720"/>
    <lineage>
        <taxon>Eukaryota</taxon>
        <taxon>Metazoa</taxon>
        <taxon>Spiralia</taxon>
        <taxon>Gnathifera</taxon>
        <taxon>Rotifera</taxon>
        <taxon>Eurotatoria</taxon>
        <taxon>Bdelloidea</taxon>
        <taxon>Adinetida</taxon>
        <taxon>Adinetidae</taxon>
        <taxon>Adineta</taxon>
    </lineage>
</organism>
<evidence type="ECO:0000313" key="2">
    <source>
        <dbReference type="EMBL" id="CAF1226074.1"/>
    </source>
</evidence>
<dbReference type="AlphaFoldDB" id="A0A815PK36"/>
<comment type="caution">
    <text evidence="3">The sequence shown here is derived from an EMBL/GenBank/DDBJ whole genome shotgun (WGS) entry which is preliminary data.</text>
</comment>
<feature type="compositionally biased region" description="Polar residues" evidence="1">
    <location>
        <begin position="206"/>
        <end position="222"/>
    </location>
</feature>
<evidence type="ECO:0000313" key="4">
    <source>
        <dbReference type="Proteomes" id="UP000663832"/>
    </source>
</evidence>
<sequence length="270" mass="30802">MANIERFVDLIDTFQTESVQTFAQIANIRNTIKNIMHSAKVEVRNIQKIQEEIVAPTIKVKGYEKDQNKYKYYTTLNQVPHDIKAKYDAATNNTNKANQDLITVNGKKRILEATLIQKLDDIKRQCTELKKICGGFNLVNEINDTIHQLEIPRNSIRDFDVRRQADEFINNLKAFCNALEATGSQQRVQQKRQLQIVDTYSSYPVAAAQNTNPPTPGDPSSLSDEHHSTQRKNSGRPHRPRSSAMNGDNYIKKIFVSGFTPGKKRQKKTI</sequence>
<proteinExistence type="predicted"/>
<dbReference type="EMBL" id="CAJNOM010000459">
    <property type="protein sequence ID" value="CAF1449941.1"/>
    <property type="molecule type" value="Genomic_DNA"/>
</dbReference>
<accession>A0A815PK36</accession>
<dbReference type="Proteomes" id="UP000663832">
    <property type="component" value="Unassembled WGS sequence"/>
</dbReference>